<reference evidence="11" key="1">
    <citation type="submission" date="2020-05" db="EMBL/GenBank/DDBJ databases">
        <authorList>
            <person name="Chiriac C."/>
            <person name="Salcher M."/>
            <person name="Ghai R."/>
            <person name="Kavagutti S V."/>
        </authorList>
    </citation>
    <scope>NUCLEOTIDE SEQUENCE</scope>
</reference>
<keyword evidence="8" id="KW-0131">Cell cycle</keyword>
<dbReference type="InterPro" id="IPR013685">
    <property type="entry name" value="POTRA_FtsQ_type"/>
</dbReference>
<evidence type="ECO:0000313" key="11">
    <source>
        <dbReference type="EMBL" id="CAB4784748.1"/>
    </source>
</evidence>
<dbReference type="Gene3D" id="3.10.20.310">
    <property type="entry name" value="membrane protein fhac"/>
    <property type="match status" value="1"/>
</dbReference>
<keyword evidence="2" id="KW-1003">Cell membrane</keyword>
<keyword evidence="5 9" id="KW-0812">Transmembrane</keyword>
<evidence type="ECO:0000313" key="12">
    <source>
        <dbReference type="EMBL" id="CAB5057319.1"/>
    </source>
</evidence>
<keyword evidence="4" id="KW-0132">Cell division</keyword>
<name>A0A6J6WP71_9ZZZZ</name>
<dbReference type="PANTHER" id="PTHR35851:SF1">
    <property type="entry name" value="CELL DIVISION PROTEIN FTSQ"/>
    <property type="match status" value="1"/>
</dbReference>
<feature type="transmembrane region" description="Helical" evidence="9">
    <location>
        <begin position="7"/>
        <end position="27"/>
    </location>
</feature>
<dbReference type="Pfam" id="PF08478">
    <property type="entry name" value="POTRA_1"/>
    <property type="match status" value="1"/>
</dbReference>
<dbReference type="EMBL" id="CAFAAF010000013">
    <property type="protein sequence ID" value="CAB4784748.1"/>
    <property type="molecule type" value="Genomic_DNA"/>
</dbReference>
<evidence type="ECO:0000256" key="8">
    <source>
        <dbReference type="ARBA" id="ARBA00023306"/>
    </source>
</evidence>
<feature type="domain" description="POTRA" evidence="10">
    <location>
        <begin position="31"/>
        <end position="101"/>
    </location>
</feature>
<dbReference type="AlphaFoldDB" id="A0A6J6WP71"/>
<dbReference type="GO" id="GO:0090529">
    <property type="term" value="P:cell septum assembly"/>
    <property type="evidence" value="ECO:0007669"/>
    <property type="project" value="InterPro"/>
</dbReference>
<comment type="subcellular location">
    <subcellularLocation>
        <location evidence="1">Membrane</location>
    </subcellularLocation>
</comment>
<dbReference type="InterPro" id="IPR026579">
    <property type="entry name" value="FtsQ"/>
</dbReference>
<evidence type="ECO:0000259" key="10">
    <source>
        <dbReference type="PROSITE" id="PS51779"/>
    </source>
</evidence>
<evidence type="ECO:0000256" key="7">
    <source>
        <dbReference type="ARBA" id="ARBA00023136"/>
    </source>
</evidence>
<keyword evidence="7 9" id="KW-0472">Membrane</keyword>
<keyword evidence="6 9" id="KW-1133">Transmembrane helix</keyword>
<dbReference type="GO" id="GO:0016020">
    <property type="term" value="C:membrane"/>
    <property type="evidence" value="ECO:0007669"/>
    <property type="project" value="UniProtKB-SubCell"/>
</dbReference>
<dbReference type="PANTHER" id="PTHR35851">
    <property type="entry name" value="CELL DIVISION PROTEIN FTSQ"/>
    <property type="match status" value="1"/>
</dbReference>
<evidence type="ECO:0000256" key="2">
    <source>
        <dbReference type="ARBA" id="ARBA00022475"/>
    </source>
</evidence>
<organism evidence="11">
    <name type="scientific">freshwater metagenome</name>
    <dbReference type="NCBI Taxonomy" id="449393"/>
    <lineage>
        <taxon>unclassified sequences</taxon>
        <taxon>metagenomes</taxon>
        <taxon>ecological metagenomes</taxon>
    </lineage>
</organism>
<gene>
    <name evidence="11" type="ORF">UFOPK2978_00162</name>
    <name evidence="12" type="ORF">UFOPK4307_00643</name>
</gene>
<sequence length="223" mass="24168">MRKFTKIPLAGVIVAVLFAGLVYLFAWSSIFSVSSIAISGAPTPDTQSTILKIADLSPGQKLARVEPRAIAHRISHLTWIKNVEISRNWINGKVAIAITPRTPTAYFNGATIDASGTIFTLPGFSGGDLPRVSASTPQLGLSAITLFQGLPRDFKSQVISLSAHNDSNFAMQVTLNGREIRVLWGKNEKSELKIEVIQALTALEENKNIRRIDVSAPHAPIVK</sequence>
<protein>
    <submittedName>
        <fullName evidence="11">Unannotated protein</fullName>
    </submittedName>
</protein>
<evidence type="ECO:0000256" key="9">
    <source>
        <dbReference type="SAM" id="Phobius"/>
    </source>
</evidence>
<evidence type="ECO:0000256" key="1">
    <source>
        <dbReference type="ARBA" id="ARBA00004370"/>
    </source>
</evidence>
<accession>A0A6J6WP71</accession>
<dbReference type="PROSITE" id="PS51779">
    <property type="entry name" value="POTRA"/>
    <property type="match status" value="1"/>
</dbReference>
<evidence type="ECO:0000256" key="4">
    <source>
        <dbReference type="ARBA" id="ARBA00022618"/>
    </source>
</evidence>
<proteinExistence type="predicted"/>
<dbReference type="Pfam" id="PF03799">
    <property type="entry name" value="FtsQ_DivIB_C"/>
    <property type="match status" value="1"/>
</dbReference>
<dbReference type="InterPro" id="IPR034746">
    <property type="entry name" value="POTRA"/>
</dbReference>
<evidence type="ECO:0000256" key="5">
    <source>
        <dbReference type="ARBA" id="ARBA00022692"/>
    </source>
</evidence>
<dbReference type="InterPro" id="IPR005548">
    <property type="entry name" value="Cell_div_FtsQ/DivIB_C"/>
</dbReference>
<dbReference type="EMBL" id="CAFBQO010000082">
    <property type="protein sequence ID" value="CAB5057319.1"/>
    <property type="molecule type" value="Genomic_DNA"/>
</dbReference>
<evidence type="ECO:0000256" key="3">
    <source>
        <dbReference type="ARBA" id="ARBA00022519"/>
    </source>
</evidence>
<evidence type="ECO:0000256" key="6">
    <source>
        <dbReference type="ARBA" id="ARBA00022989"/>
    </source>
</evidence>
<keyword evidence="3" id="KW-0997">Cell inner membrane</keyword>